<protein>
    <recommendedName>
        <fullName evidence="1">Reverse transcriptase domain-containing protein</fullName>
    </recommendedName>
</protein>
<reference evidence="2" key="1">
    <citation type="submission" date="2018-05" db="EMBL/GenBank/DDBJ databases">
        <title>Draft genome of Mucuna pruriens seed.</title>
        <authorList>
            <person name="Nnadi N.E."/>
            <person name="Vos R."/>
            <person name="Hasami M.H."/>
            <person name="Devisetty U.K."/>
            <person name="Aguiy J.C."/>
        </authorList>
    </citation>
    <scope>NUCLEOTIDE SEQUENCE [LARGE SCALE GENOMIC DNA]</scope>
    <source>
        <strain evidence="2">JCA_2017</strain>
    </source>
</reference>
<evidence type="ECO:0000259" key="1">
    <source>
        <dbReference type="Pfam" id="PF00078"/>
    </source>
</evidence>
<dbReference type="Gene3D" id="3.30.70.270">
    <property type="match status" value="1"/>
</dbReference>
<proteinExistence type="predicted"/>
<dbReference type="Pfam" id="PF00078">
    <property type="entry name" value="RVT_1"/>
    <property type="match status" value="1"/>
</dbReference>
<evidence type="ECO:0000313" key="2">
    <source>
        <dbReference type="EMBL" id="RDY02546.1"/>
    </source>
</evidence>
<dbReference type="Proteomes" id="UP000257109">
    <property type="component" value="Unassembled WGS sequence"/>
</dbReference>
<dbReference type="AlphaFoldDB" id="A0A371HIC7"/>
<dbReference type="EMBL" id="QJKJ01002514">
    <property type="protein sequence ID" value="RDY02546.1"/>
    <property type="molecule type" value="Genomic_DNA"/>
</dbReference>
<gene>
    <name evidence="2" type="ORF">CR513_13975</name>
</gene>
<keyword evidence="3" id="KW-1185">Reference proteome</keyword>
<dbReference type="InterPro" id="IPR043502">
    <property type="entry name" value="DNA/RNA_pol_sf"/>
</dbReference>
<dbReference type="PANTHER" id="PTHR24559">
    <property type="entry name" value="TRANSPOSON TY3-I GAG-POL POLYPROTEIN"/>
    <property type="match status" value="1"/>
</dbReference>
<dbReference type="InterPro" id="IPR000477">
    <property type="entry name" value="RT_dom"/>
</dbReference>
<dbReference type="STRING" id="157652.A0A371HIC7"/>
<dbReference type="SUPFAM" id="SSF56672">
    <property type="entry name" value="DNA/RNA polymerases"/>
    <property type="match status" value="1"/>
</dbReference>
<dbReference type="InterPro" id="IPR053134">
    <property type="entry name" value="RNA-dir_DNA_polymerase"/>
</dbReference>
<name>A0A371HIC7_MUCPR</name>
<dbReference type="CDD" id="cd01647">
    <property type="entry name" value="RT_LTR"/>
    <property type="match status" value="1"/>
</dbReference>
<feature type="non-terminal residue" evidence="2">
    <location>
        <position position="1"/>
    </location>
</feature>
<organism evidence="2 3">
    <name type="scientific">Mucuna pruriens</name>
    <name type="common">Velvet bean</name>
    <name type="synonym">Dolichos pruriens</name>
    <dbReference type="NCBI Taxonomy" id="157652"/>
    <lineage>
        <taxon>Eukaryota</taxon>
        <taxon>Viridiplantae</taxon>
        <taxon>Streptophyta</taxon>
        <taxon>Embryophyta</taxon>
        <taxon>Tracheophyta</taxon>
        <taxon>Spermatophyta</taxon>
        <taxon>Magnoliopsida</taxon>
        <taxon>eudicotyledons</taxon>
        <taxon>Gunneridae</taxon>
        <taxon>Pentapetalae</taxon>
        <taxon>rosids</taxon>
        <taxon>fabids</taxon>
        <taxon>Fabales</taxon>
        <taxon>Fabaceae</taxon>
        <taxon>Papilionoideae</taxon>
        <taxon>50 kb inversion clade</taxon>
        <taxon>NPAAA clade</taxon>
        <taxon>indigoferoid/millettioid clade</taxon>
        <taxon>Phaseoleae</taxon>
        <taxon>Mucuna</taxon>
    </lineage>
</organism>
<accession>A0A371HIC7</accession>
<evidence type="ECO:0000313" key="3">
    <source>
        <dbReference type="Proteomes" id="UP000257109"/>
    </source>
</evidence>
<dbReference type="Gene3D" id="3.10.10.10">
    <property type="entry name" value="HIV Type 1 Reverse Transcriptase, subunit A, domain 1"/>
    <property type="match status" value="1"/>
</dbReference>
<dbReference type="OrthoDB" id="1431924at2759"/>
<dbReference type="PANTHER" id="PTHR24559:SF457">
    <property type="entry name" value="RNA-DIRECTED DNA POLYMERASE HOMOLOG"/>
    <property type="match status" value="1"/>
</dbReference>
<feature type="domain" description="Reverse transcriptase" evidence="1">
    <location>
        <begin position="3"/>
        <end position="106"/>
    </location>
</feature>
<dbReference type="InterPro" id="IPR043128">
    <property type="entry name" value="Rev_trsase/Diguanyl_cyclase"/>
</dbReference>
<sequence length="111" mass="13097">MLVPKKDGKVQMCVGYRDLNIESPKNNFPLSHIDMLVDNTAQHAFYSFMDGFSRYNQIRMALEDREKTTFITTWGTFYYKVMPFELKNVGATYQRAMVALFHNMMHKEIEI</sequence>
<comment type="caution">
    <text evidence="2">The sequence shown here is derived from an EMBL/GenBank/DDBJ whole genome shotgun (WGS) entry which is preliminary data.</text>
</comment>